<organism evidence="1 2">
    <name type="scientific">Candidatus Entotheonella gemina</name>
    <dbReference type="NCBI Taxonomy" id="1429439"/>
    <lineage>
        <taxon>Bacteria</taxon>
        <taxon>Pseudomonadati</taxon>
        <taxon>Nitrospinota/Tectimicrobiota group</taxon>
        <taxon>Candidatus Tectimicrobiota</taxon>
        <taxon>Candidatus Entotheonellia</taxon>
        <taxon>Candidatus Entotheonellales</taxon>
        <taxon>Candidatus Entotheonellaceae</taxon>
        <taxon>Candidatus Entotheonella</taxon>
    </lineage>
</organism>
<evidence type="ECO:0000313" key="1">
    <source>
        <dbReference type="EMBL" id="ETX05256.1"/>
    </source>
</evidence>
<comment type="caution">
    <text evidence="1">The sequence shown here is derived from an EMBL/GenBank/DDBJ whole genome shotgun (WGS) entry which is preliminary data.</text>
</comment>
<accession>W4M5P8</accession>
<protein>
    <submittedName>
        <fullName evidence="1">Uncharacterized protein</fullName>
    </submittedName>
</protein>
<evidence type="ECO:0000313" key="2">
    <source>
        <dbReference type="Proteomes" id="UP000019140"/>
    </source>
</evidence>
<keyword evidence="2" id="KW-1185">Reference proteome</keyword>
<dbReference type="AlphaFoldDB" id="W4M5P8"/>
<dbReference type="EMBL" id="AZHX01001002">
    <property type="protein sequence ID" value="ETX05256.1"/>
    <property type="molecule type" value="Genomic_DNA"/>
</dbReference>
<dbReference type="Proteomes" id="UP000019140">
    <property type="component" value="Unassembled WGS sequence"/>
</dbReference>
<dbReference type="HOGENOM" id="CLU_2189355_0_0_7"/>
<name>W4M5P8_9BACT</name>
<dbReference type="InterPro" id="IPR046032">
    <property type="entry name" value="DUF5990"/>
</dbReference>
<feature type="non-terminal residue" evidence="1">
    <location>
        <position position="109"/>
    </location>
</feature>
<reference evidence="1 2" key="1">
    <citation type="journal article" date="2014" name="Nature">
        <title>An environmental bacterial taxon with a large and distinct metabolic repertoire.</title>
        <authorList>
            <person name="Wilson M.C."/>
            <person name="Mori T."/>
            <person name="Ruckert C."/>
            <person name="Uria A.R."/>
            <person name="Helf M.J."/>
            <person name="Takada K."/>
            <person name="Gernert C."/>
            <person name="Steffens U.A."/>
            <person name="Heycke N."/>
            <person name="Schmitt S."/>
            <person name="Rinke C."/>
            <person name="Helfrich E.J."/>
            <person name="Brachmann A.O."/>
            <person name="Gurgui C."/>
            <person name="Wakimoto T."/>
            <person name="Kracht M."/>
            <person name="Crusemann M."/>
            <person name="Hentschel U."/>
            <person name="Abe I."/>
            <person name="Matsunaga S."/>
            <person name="Kalinowski J."/>
            <person name="Takeyama H."/>
            <person name="Piel J."/>
        </authorList>
    </citation>
    <scope>NUCLEOTIDE SEQUENCE [LARGE SCALE GENOMIC DNA]</scope>
    <source>
        <strain evidence="2">TSY2</strain>
    </source>
</reference>
<gene>
    <name evidence="1" type="ORF">ETSY2_24070</name>
</gene>
<dbReference type="Pfam" id="PF19452">
    <property type="entry name" value="DUF5990"/>
    <property type="match status" value="1"/>
</dbReference>
<proteinExistence type="predicted"/>
<sequence length="109" mass="12788">MHLMHNSQEIAFEFICQDMPGRTFEHWSDVRLGLRHGNTVIDDEPGDSENAVFRFTLRIAPNKKNGQPNFLGPYAQGTPEQRFVYLCWGERRGDEWEGFRRAKIHLKQI</sequence>